<dbReference type="InterPro" id="IPR036444">
    <property type="entry name" value="PLipase_A2_dom_sf"/>
</dbReference>
<dbReference type="PANTHER" id="PTHR11716:SF1">
    <property type="entry name" value="OTOCONIN-90"/>
    <property type="match status" value="1"/>
</dbReference>
<dbReference type="SMART" id="SM00085">
    <property type="entry name" value="PA2c"/>
    <property type="match status" value="2"/>
</dbReference>
<feature type="domain" description="Phospholipase A2-like central" evidence="9">
    <location>
        <begin position="111"/>
        <end position="227"/>
    </location>
</feature>
<dbReference type="InterPro" id="IPR001211">
    <property type="entry name" value="PLA2"/>
</dbReference>
<dbReference type="GO" id="GO:0005543">
    <property type="term" value="F:phospholipid binding"/>
    <property type="evidence" value="ECO:0007669"/>
    <property type="project" value="TreeGrafter"/>
</dbReference>
<dbReference type="GO" id="GO:0031012">
    <property type="term" value="C:extracellular matrix"/>
    <property type="evidence" value="ECO:0007669"/>
    <property type="project" value="TreeGrafter"/>
</dbReference>
<evidence type="ECO:0000256" key="4">
    <source>
        <dbReference type="PIRSR" id="PIRSR601211-2"/>
    </source>
</evidence>
<dbReference type="InterPro" id="IPR016090">
    <property type="entry name" value="PLA2-like_dom"/>
</dbReference>
<reference evidence="10" key="1">
    <citation type="journal article" date="2022" name="bioRxiv">
        <title>Sequencing and chromosome-scale assembly of the giantPleurodeles waltlgenome.</title>
        <authorList>
            <person name="Brown T."/>
            <person name="Elewa A."/>
            <person name="Iarovenko S."/>
            <person name="Subramanian E."/>
            <person name="Araus A.J."/>
            <person name="Petzold A."/>
            <person name="Susuki M."/>
            <person name="Suzuki K.-i.T."/>
            <person name="Hayashi T."/>
            <person name="Toyoda A."/>
            <person name="Oliveira C."/>
            <person name="Osipova E."/>
            <person name="Leigh N.D."/>
            <person name="Simon A."/>
            <person name="Yun M.H."/>
        </authorList>
    </citation>
    <scope>NUCLEOTIDE SEQUENCE</scope>
    <source>
        <strain evidence="10">20211129_DDA</strain>
        <tissue evidence="10">Liver</tissue>
    </source>
</reference>
<feature type="disulfide bond" evidence="5">
    <location>
        <begin position="435"/>
        <end position="476"/>
    </location>
</feature>
<feature type="disulfide bond" evidence="5">
    <location>
        <begin position="413"/>
        <end position="429"/>
    </location>
</feature>
<dbReference type="PANTHER" id="PTHR11716">
    <property type="entry name" value="PHOSPHOLIPASE A2 FAMILY MEMBER"/>
    <property type="match status" value="1"/>
</dbReference>
<gene>
    <name evidence="10" type="ORF">NDU88_003487</name>
</gene>
<dbReference type="FunFam" id="1.20.90.10:FF:000006">
    <property type="entry name" value="Otoconin-90"/>
    <property type="match status" value="1"/>
</dbReference>
<feature type="disulfide bond" evidence="5">
    <location>
        <begin position="428"/>
        <end position="483"/>
    </location>
</feature>
<feature type="compositionally biased region" description="Basic and acidic residues" evidence="8">
    <location>
        <begin position="336"/>
        <end position="347"/>
    </location>
</feature>
<feature type="domain" description="Phospholipase A2-like central" evidence="9">
    <location>
        <begin position="387"/>
        <end position="502"/>
    </location>
</feature>
<evidence type="ECO:0000256" key="1">
    <source>
        <dbReference type="ARBA" id="ARBA00004613"/>
    </source>
</evidence>
<evidence type="ECO:0000256" key="6">
    <source>
        <dbReference type="RuleBase" id="RU003654"/>
    </source>
</evidence>
<organism evidence="10 11">
    <name type="scientific">Pleurodeles waltl</name>
    <name type="common">Iberian ribbed newt</name>
    <dbReference type="NCBI Taxonomy" id="8319"/>
    <lineage>
        <taxon>Eukaryota</taxon>
        <taxon>Metazoa</taxon>
        <taxon>Chordata</taxon>
        <taxon>Craniata</taxon>
        <taxon>Vertebrata</taxon>
        <taxon>Euteleostomi</taxon>
        <taxon>Amphibia</taxon>
        <taxon>Batrachia</taxon>
        <taxon>Caudata</taxon>
        <taxon>Salamandroidea</taxon>
        <taxon>Salamandridae</taxon>
        <taxon>Pleurodelinae</taxon>
        <taxon>Pleurodeles</taxon>
    </lineage>
</organism>
<accession>A0AAV7V2I6</accession>
<feature type="disulfide bond" evidence="5">
    <location>
        <begin position="444"/>
        <end position="469"/>
    </location>
</feature>
<dbReference type="EMBL" id="JANPWB010000004">
    <property type="protein sequence ID" value="KAJ1194192.1"/>
    <property type="molecule type" value="Genomic_DNA"/>
</dbReference>
<dbReference type="GO" id="GO:0005509">
    <property type="term" value="F:calcium ion binding"/>
    <property type="evidence" value="ECO:0007669"/>
    <property type="project" value="InterPro"/>
</dbReference>
<evidence type="ECO:0000256" key="2">
    <source>
        <dbReference type="ARBA" id="ARBA00022525"/>
    </source>
</evidence>
<evidence type="ECO:0000256" key="8">
    <source>
        <dbReference type="SAM" id="MobiDB-lite"/>
    </source>
</evidence>
<keyword evidence="4" id="KW-0479">Metal-binding</keyword>
<dbReference type="GO" id="GO:0016042">
    <property type="term" value="P:lipid catabolic process"/>
    <property type="evidence" value="ECO:0007669"/>
    <property type="project" value="InterPro"/>
</dbReference>
<evidence type="ECO:0000256" key="3">
    <source>
        <dbReference type="ARBA" id="ARBA00023157"/>
    </source>
</evidence>
<dbReference type="GO" id="GO:0006644">
    <property type="term" value="P:phospholipid metabolic process"/>
    <property type="evidence" value="ECO:0007669"/>
    <property type="project" value="InterPro"/>
</dbReference>
<evidence type="ECO:0000259" key="9">
    <source>
        <dbReference type="SMART" id="SM00085"/>
    </source>
</evidence>
<dbReference type="PRINTS" id="PR00389">
    <property type="entry name" value="PHPHLIPASEA2"/>
</dbReference>
<dbReference type="InterPro" id="IPR033112">
    <property type="entry name" value="PLA2_Asp_AS"/>
</dbReference>
<dbReference type="InterPro" id="IPR041798">
    <property type="entry name" value="Otoconin-90"/>
</dbReference>
<dbReference type="GO" id="GO:0005576">
    <property type="term" value="C:extracellular region"/>
    <property type="evidence" value="ECO:0007669"/>
    <property type="project" value="UniProtKB-SubCell"/>
</dbReference>
<evidence type="ECO:0000313" key="10">
    <source>
        <dbReference type="EMBL" id="KAJ1194192.1"/>
    </source>
</evidence>
<comment type="caution">
    <text evidence="10">The sequence shown here is derived from an EMBL/GenBank/DDBJ whole genome shotgun (WGS) entry which is preliminary data.</text>
</comment>
<protein>
    <recommendedName>
        <fullName evidence="9">Phospholipase A2-like central domain-containing protein</fullName>
    </recommendedName>
</protein>
<keyword evidence="2 7" id="KW-0964">Secreted</keyword>
<dbReference type="PROSITE" id="PS00118">
    <property type="entry name" value="PA2_HIS"/>
    <property type="match status" value="2"/>
</dbReference>
<comment type="similarity">
    <text evidence="6">Belongs to the phospholipase A2 family.</text>
</comment>
<dbReference type="SUPFAM" id="SSF48619">
    <property type="entry name" value="Phospholipase A2, PLA2"/>
    <property type="match status" value="2"/>
</dbReference>
<keyword evidence="3 5" id="KW-1015">Disulfide bond</keyword>
<evidence type="ECO:0000256" key="7">
    <source>
        <dbReference type="RuleBase" id="RU361236"/>
    </source>
</evidence>
<feature type="region of interest" description="Disordered" evidence="8">
    <location>
        <begin position="516"/>
        <end position="563"/>
    </location>
</feature>
<feature type="region of interest" description="Disordered" evidence="8">
    <location>
        <begin position="289"/>
        <end position="361"/>
    </location>
</feature>
<feature type="disulfide bond" evidence="5">
    <location>
        <begin position="463"/>
        <end position="474"/>
    </location>
</feature>
<dbReference type="Pfam" id="PF00068">
    <property type="entry name" value="Phospholip_A2_1"/>
    <property type="match status" value="2"/>
</dbReference>
<feature type="compositionally biased region" description="Basic and acidic residues" evidence="8">
    <location>
        <begin position="538"/>
        <end position="547"/>
    </location>
</feature>
<comment type="subcellular location">
    <subcellularLocation>
        <location evidence="1 7">Secreted</location>
    </subcellularLocation>
</comment>
<keyword evidence="4" id="KW-0106">Calcium</keyword>
<dbReference type="Proteomes" id="UP001066276">
    <property type="component" value="Chromosome 2_2"/>
</dbReference>
<feature type="binding site" evidence="4">
    <location>
        <position position="414"/>
    </location>
    <ligand>
        <name>Ca(2+)</name>
        <dbReference type="ChEBI" id="CHEBI:29108"/>
    </ligand>
</feature>
<dbReference type="GO" id="GO:0050482">
    <property type="term" value="P:arachidonate secretion"/>
    <property type="evidence" value="ECO:0007669"/>
    <property type="project" value="InterPro"/>
</dbReference>
<keyword evidence="11" id="KW-1185">Reference proteome</keyword>
<proteinExistence type="inferred from homology"/>
<feature type="compositionally biased region" description="Polar residues" evidence="8">
    <location>
        <begin position="290"/>
        <end position="307"/>
    </location>
</feature>
<dbReference type="CDD" id="cd04707">
    <property type="entry name" value="otoconin_90"/>
    <property type="match status" value="1"/>
</dbReference>
<comment type="cofactor">
    <cofactor evidence="4">
        <name>Ca(2+)</name>
        <dbReference type="ChEBI" id="CHEBI:29108"/>
    </cofactor>
    <text evidence="4">Binds 1 Ca(2+) ion per subunit.</text>
</comment>
<feature type="binding site" evidence="4">
    <location>
        <position position="412"/>
    </location>
    <ligand>
        <name>Ca(2+)</name>
        <dbReference type="ChEBI" id="CHEBI:29108"/>
    </ligand>
</feature>
<name>A0AAV7V2I6_PLEWA</name>
<dbReference type="Gene3D" id="1.20.90.10">
    <property type="entry name" value="Phospholipase A2 domain"/>
    <property type="match status" value="2"/>
</dbReference>
<sequence>MNPSDLALVQRVFLKQAAVSARGLVSKLWIKTMIVIQLASVLMVLHIGKVDGQESGAPPVVPDLSEVPLRNIKNITFFNGVFKNVESVTLFFDCLGSHFTWLQSVFTNFPALLNFVNKLKCVTGLCPKDLDNYGCACRFEMEGLPMDATDSCCFQHRKCYEDAVDLECNWDPAKITTDISCLTKNLTCESADPCERLLCNCDKAAIECFVHSPANLSMRNLDTSLCLTPVTEVTDRRDVTTPDTEWTPAEETMTPTDRIALSDPSNMVSRIPKVGDNSTDPNELGHGTLQIDTTFLPTPTPEQSSFTEEAMSIPPSDGSMGTPEGIPTEKATTKTTGKESGFKRAEESTVQSPIVPIGPPTEEGAVEKVCERFTFLQLGENGNSRREVPQLGEMLFCLSGRCPQEFESYGCYCGHEGKGDPADALDRCCFTHHCCLEHLKAVGCPPERIARSEVICVDQKPKCMATSICDRLMCSCNKAAAECMAEAPINETLRSLNRRHCREGRVICRHGVVQERPSGDVGADTMSSSSEESSEEPSPVRDVRRPGEAPLRARQPQLRARGK</sequence>
<dbReference type="InterPro" id="IPR033113">
    <property type="entry name" value="PLA2_histidine"/>
</dbReference>
<dbReference type="AlphaFoldDB" id="A0AAV7V2I6"/>
<evidence type="ECO:0000256" key="5">
    <source>
        <dbReference type="PIRSR" id="PIRSR601211-3"/>
    </source>
</evidence>
<dbReference type="GO" id="GO:0047498">
    <property type="term" value="F:calcium-dependent phospholipase A2 activity"/>
    <property type="evidence" value="ECO:0007669"/>
    <property type="project" value="TreeGrafter"/>
</dbReference>
<dbReference type="PROSITE" id="PS00119">
    <property type="entry name" value="PA2_ASP"/>
    <property type="match status" value="1"/>
</dbReference>
<evidence type="ECO:0000313" key="11">
    <source>
        <dbReference type="Proteomes" id="UP001066276"/>
    </source>
</evidence>